<keyword evidence="3" id="KW-1185">Reference proteome</keyword>
<proteinExistence type="predicted"/>
<sequence length="207" mass="21525">MSRSASTLTDLARLGFAGLGEASGRLEHIPEELDPARLVPLFALAADPDQALRLLLGLLESAPTETAAVLADATDGESGSAASLVRVLGASEGLAAFLGRHPEHLDALCRPITDPGEPAPIEASGTGSGPGMRCASRTGASCCGSRRGTSRNPIPRPSSTAWRRLSRISRAPPSTRRSPRRGRRPATTARRSRSSAWASPVRGSSTT</sequence>
<feature type="region of interest" description="Disordered" evidence="1">
    <location>
        <begin position="108"/>
        <end position="207"/>
    </location>
</feature>
<comment type="caution">
    <text evidence="2">The sequence shown here is derived from an EMBL/GenBank/DDBJ whole genome shotgun (WGS) entry which is preliminary data.</text>
</comment>
<protein>
    <recommendedName>
        <fullName evidence="4">Bifunctional glutamine-synthetase adenylyltransferase/deadenyltransferase</fullName>
    </recommendedName>
</protein>
<name>A0ABQ6KF22_9MICO</name>
<feature type="compositionally biased region" description="Low complexity" evidence="1">
    <location>
        <begin position="185"/>
        <end position="207"/>
    </location>
</feature>
<evidence type="ECO:0008006" key="4">
    <source>
        <dbReference type="Google" id="ProtNLM"/>
    </source>
</evidence>
<evidence type="ECO:0000256" key="1">
    <source>
        <dbReference type="SAM" id="MobiDB-lite"/>
    </source>
</evidence>
<gene>
    <name evidence="2" type="ORF">GCM10025881_36550</name>
</gene>
<dbReference type="EMBL" id="BSVB01000001">
    <property type="protein sequence ID" value="GMA96831.1"/>
    <property type="molecule type" value="Genomic_DNA"/>
</dbReference>
<reference evidence="3" key="1">
    <citation type="journal article" date="2019" name="Int. J. Syst. Evol. Microbiol.">
        <title>The Global Catalogue of Microorganisms (GCM) 10K type strain sequencing project: providing services to taxonomists for standard genome sequencing and annotation.</title>
        <authorList>
            <consortium name="The Broad Institute Genomics Platform"/>
            <consortium name="The Broad Institute Genome Sequencing Center for Infectious Disease"/>
            <person name="Wu L."/>
            <person name="Ma J."/>
        </authorList>
    </citation>
    <scope>NUCLEOTIDE SEQUENCE [LARGE SCALE GENOMIC DNA]</scope>
    <source>
        <strain evidence="3">NBRC 108894</strain>
    </source>
</reference>
<accession>A0ABQ6KF22</accession>
<evidence type="ECO:0000313" key="3">
    <source>
        <dbReference type="Proteomes" id="UP001157034"/>
    </source>
</evidence>
<evidence type="ECO:0000313" key="2">
    <source>
        <dbReference type="EMBL" id="GMA96831.1"/>
    </source>
</evidence>
<organism evidence="2 3">
    <name type="scientific">Pseudolysinimonas kribbensis</name>
    <dbReference type="NCBI Taxonomy" id="433641"/>
    <lineage>
        <taxon>Bacteria</taxon>
        <taxon>Bacillati</taxon>
        <taxon>Actinomycetota</taxon>
        <taxon>Actinomycetes</taxon>
        <taxon>Micrococcales</taxon>
        <taxon>Microbacteriaceae</taxon>
        <taxon>Pseudolysinimonas</taxon>
    </lineage>
</organism>
<dbReference type="Proteomes" id="UP001157034">
    <property type="component" value="Unassembled WGS sequence"/>
</dbReference>